<dbReference type="Gene3D" id="3.40.1410.10">
    <property type="entry name" value="Chorismate lyase-like"/>
    <property type="match status" value="1"/>
</dbReference>
<keyword evidence="3" id="KW-1185">Reference proteome</keyword>
<evidence type="ECO:0000313" key="2">
    <source>
        <dbReference type="EMBL" id="MFD0691714.1"/>
    </source>
</evidence>
<dbReference type="Proteomes" id="UP001597063">
    <property type="component" value="Unassembled WGS sequence"/>
</dbReference>
<proteinExistence type="predicted"/>
<organism evidence="2 3">
    <name type="scientific">Actinomadura fibrosa</name>
    <dbReference type="NCBI Taxonomy" id="111802"/>
    <lineage>
        <taxon>Bacteria</taxon>
        <taxon>Bacillati</taxon>
        <taxon>Actinomycetota</taxon>
        <taxon>Actinomycetes</taxon>
        <taxon>Streptosporangiales</taxon>
        <taxon>Thermomonosporaceae</taxon>
        <taxon>Actinomadura</taxon>
    </lineage>
</organism>
<dbReference type="Pfam" id="PF07702">
    <property type="entry name" value="UTRA"/>
    <property type="match status" value="1"/>
</dbReference>
<comment type="caution">
    <text evidence="2">The sequence shown here is derived from an EMBL/GenBank/DDBJ whole genome shotgun (WGS) entry which is preliminary data.</text>
</comment>
<protein>
    <submittedName>
        <fullName evidence="2">UTRA domain-containing protein</fullName>
    </submittedName>
</protein>
<evidence type="ECO:0000313" key="3">
    <source>
        <dbReference type="Proteomes" id="UP001597063"/>
    </source>
</evidence>
<name>A0ABW2Y1X8_9ACTN</name>
<evidence type="ECO:0000259" key="1">
    <source>
        <dbReference type="Pfam" id="PF07702"/>
    </source>
</evidence>
<dbReference type="InterPro" id="IPR028978">
    <property type="entry name" value="Chorismate_lyase_/UTRA_dom_sf"/>
</dbReference>
<sequence>MHLEPPRGSEERPVELVRTYYPASIARGTRLAEPSKIRGGAVTYLAELGHAARRVREDVSARMPTPEEADVLVLETPVPVLVLTRLTLDADDRPIQGDVMVKPHGRHRYELAIG</sequence>
<dbReference type="EMBL" id="JBHTGP010000032">
    <property type="protein sequence ID" value="MFD0691714.1"/>
    <property type="molecule type" value="Genomic_DNA"/>
</dbReference>
<dbReference type="PANTHER" id="PTHR44846">
    <property type="entry name" value="MANNOSYL-D-GLYCERATE TRANSPORT/METABOLISM SYSTEM REPRESSOR MNGR-RELATED"/>
    <property type="match status" value="1"/>
</dbReference>
<gene>
    <name evidence="2" type="ORF">ACFQZM_44995</name>
</gene>
<feature type="domain" description="UbiC transcription regulator-associated" evidence="1">
    <location>
        <begin position="7"/>
        <end position="104"/>
    </location>
</feature>
<accession>A0ABW2Y1X8</accession>
<dbReference type="InterPro" id="IPR011663">
    <property type="entry name" value="UTRA"/>
</dbReference>
<dbReference type="InterPro" id="IPR050679">
    <property type="entry name" value="Bact_HTH_transcr_reg"/>
</dbReference>
<dbReference type="SUPFAM" id="SSF64288">
    <property type="entry name" value="Chorismate lyase-like"/>
    <property type="match status" value="1"/>
</dbReference>
<dbReference type="RefSeq" id="WP_242619699.1">
    <property type="nucleotide sequence ID" value="NZ_CAACUY010000236.1"/>
</dbReference>
<dbReference type="PANTHER" id="PTHR44846:SF17">
    <property type="entry name" value="GNTR-FAMILY TRANSCRIPTIONAL REGULATOR"/>
    <property type="match status" value="1"/>
</dbReference>
<reference evidence="3" key="1">
    <citation type="journal article" date="2019" name="Int. J. Syst. Evol. Microbiol.">
        <title>The Global Catalogue of Microorganisms (GCM) 10K type strain sequencing project: providing services to taxonomists for standard genome sequencing and annotation.</title>
        <authorList>
            <consortium name="The Broad Institute Genomics Platform"/>
            <consortium name="The Broad Institute Genome Sequencing Center for Infectious Disease"/>
            <person name="Wu L."/>
            <person name="Ma J."/>
        </authorList>
    </citation>
    <scope>NUCLEOTIDE SEQUENCE [LARGE SCALE GENOMIC DNA]</scope>
    <source>
        <strain evidence="3">JCM 9371</strain>
    </source>
</reference>